<keyword evidence="5 6" id="KW-0472">Membrane</keyword>
<keyword evidence="4 6" id="KW-1133">Transmembrane helix</keyword>
<proteinExistence type="predicted"/>
<evidence type="ECO:0000313" key="8">
    <source>
        <dbReference type="Proteomes" id="UP000612893"/>
    </source>
</evidence>
<dbReference type="InterPro" id="IPR018513">
    <property type="entry name" value="Cell_synthase_bac"/>
</dbReference>
<evidence type="ECO:0000256" key="1">
    <source>
        <dbReference type="ARBA" id="ARBA00004162"/>
    </source>
</evidence>
<dbReference type="Proteomes" id="UP000612893">
    <property type="component" value="Unassembled WGS sequence"/>
</dbReference>
<name>A0A934N7B5_9BACT</name>
<dbReference type="GO" id="GO:0005886">
    <property type="term" value="C:plasma membrane"/>
    <property type="evidence" value="ECO:0007669"/>
    <property type="project" value="UniProtKB-SubCell"/>
</dbReference>
<dbReference type="PANTHER" id="PTHR39083:SF1">
    <property type="entry name" value="CYCLIC DI-GMP-BINDING PROTEIN"/>
    <property type="match status" value="1"/>
</dbReference>
<feature type="transmembrane region" description="Helical" evidence="6">
    <location>
        <begin position="667"/>
        <end position="685"/>
    </location>
</feature>
<keyword evidence="2" id="KW-1003">Cell membrane</keyword>
<keyword evidence="3 6" id="KW-0812">Transmembrane</keyword>
<dbReference type="Gene3D" id="2.60.120.260">
    <property type="entry name" value="Galactose-binding domain-like"/>
    <property type="match status" value="1"/>
</dbReference>
<accession>A0A934N7B5</accession>
<feature type="transmembrane region" description="Helical" evidence="6">
    <location>
        <begin position="734"/>
        <end position="753"/>
    </location>
</feature>
<reference evidence="7" key="1">
    <citation type="submission" date="2020-10" db="EMBL/GenBank/DDBJ databases">
        <title>Ca. Dormibacterota MAGs.</title>
        <authorList>
            <person name="Montgomery K."/>
        </authorList>
    </citation>
    <scope>NUCLEOTIDE SEQUENCE [LARGE SCALE GENOMIC DNA]</scope>
    <source>
        <strain evidence="7">SC8812_S17_10</strain>
    </source>
</reference>
<protein>
    <submittedName>
        <fullName evidence="7">Cellulose biosynthesis cyclic di-GMP-binding regulatory protein BcsB</fullName>
    </submittedName>
</protein>
<comment type="subcellular location">
    <subcellularLocation>
        <location evidence="1">Cell membrane</location>
        <topology evidence="1">Single-pass membrane protein</topology>
    </subcellularLocation>
</comment>
<feature type="transmembrane region" description="Helical" evidence="6">
    <location>
        <begin position="810"/>
        <end position="830"/>
    </location>
</feature>
<evidence type="ECO:0000256" key="6">
    <source>
        <dbReference type="SAM" id="Phobius"/>
    </source>
</evidence>
<feature type="transmembrane region" description="Helical" evidence="6">
    <location>
        <begin position="760"/>
        <end position="778"/>
    </location>
</feature>
<evidence type="ECO:0000256" key="5">
    <source>
        <dbReference type="ARBA" id="ARBA00023136"/>
    </source>
</evidence>
<gene>
    <name evidence="7" type="ORF">JF922_09990</name>
</gene>
<sequence length="844" mass="85136">MGQLLTCRRDGWVRRLAAGGIAASVLAVAFGLQNPAPVVAAAAGPPKSPLGASQDITLATLGLGDQTVHGAAGSILTYFPAPPGPLAPSGNFVRVFFGHDAPDDPAAGLAVSINGKALATVQLTPGTRAGGVFEKGIPAAMLRSDRPNRLDVRFSLLQPARAVASGGLYGQLGSRTLLHYELRALDGGAPDALEDYPAGFLGASPPDGGAAPLALLLPAQPDTAEVGAVARLMADLGRRAGGVRATPQVVAGDPVRWLASASSPALAVGRLDRLPAAAALLQRAGFTRTLEGWRTPQGTTAIAADTGIVAVTESPDAGGKPVLVVTGGTDRALARAAGAVIDGSHGRLSGRYAVVGRDPAPAGAGARSEPLKLWDLLGDDPSPQGSGEHRLVFSLPARAADLGTWAQLRLQFDPGSIVGEAPTVVVEVNGRTLEVSRRPPGRGAAASAYVSAPGGLLHVGLNQVAVVLRLAGGRGPTLTSAASTFQAPAPPRGDVGLAGLPYPFLDGDPAVSTTLVLAALDGATLQAVAATFAAMGSRAIAPPPPATVRFMFGAERIAETSGSLVVVGSPPGARELGLRLDPAGELVMRPPVSGPGKGWVLRQGPLLSGVHVLWVGGDDGQAAARAAMALASSRLAGDVLVVGPDGQAASYTARSGVETARPAFETWLPRLLPIAGTLLLVLVVLGSQALSRGPRGRGSWRSSKGAVLVLLGWCALATIAKLLLAPAINAPVHPAISAAIFASAVLVVGALSLRTPRWQGVVAAVVAAAALESIETFLSGSRVLVTLGLGGGSPTTRLTAMTGLPEMVRALQGMVILLATPVVATLAQAGRRSGARPLARNSWS</sequence>
<dbReference type="RefSeq" id="WP_338201371.1">
    <property type="nucleotide sequence ID" value="NZ_JAEKNR010000106.1"/>
</dbReference>
<evidence type="ECO:0000256" key="4">
    <source>
        <dbReference type="ARBA" id="ARBA00022989"/>
    </source>
</evidence>
<evidence type="ECO:0000256" key="2">
    <source>
        <dbReference type="ARBA" id="ARBA00022475"/>
    </source>
</evidence>
<dbReference type="EMBL" id="JAEKNR010000106">
    <property type="protein sequence ID" value="MBJ7598401.1"/>
    <property type="molecule type" value="Genomic_DNA"/>
</dbReference>
<feature type="transmembrane region" description="Helical" evidence="6">
    <location>
        <begin position="706"/>
        <end position="728"/>
    </location>
</feature>
<evidence type="ECO:0000313" key="7">
    <source>
        <dbReference type="EMBL" id="MBJ7598401.1"/>
    </source>
</evidence>
<organism evidence="7 8">
    <name type="scientific">Candidatus Nephthysia bennettiae</name>
    <dbReference type="NCBI Taxonomy" id="3127016"/>
    <lineage>
        <taxon>Bacteria</taxon>
        <taxon>Bacillati</taxon>
        <taxon>Candidatus Dormiibacterota</taxon>
        <taxon>Candidatus Dormibacteria</taxon>
        <taxon>Candidatus Dormibacterales</taxon>
        <taxon>Candidatus Dormibacteraceae</taxon>
        <taxon>Candidatus Nephthysia</taxon>
    </lineage>
</organism>
<dbReference type="PANTHER" id="PTHR39083">
    <property type="entry name" value="CYCLIC DI-GMP-BINDING PROTEIN"/>
    <property type="match status" value="1"/>
</dbReference>
<comment type="caution">
    <text evidence="7">The sequence shown here is derived from an EMBL/GenBank/DDBJ whole genome shotgun (WGS) entry which is preliminary data.</text>
</comment>
<evidence type="ECO:0000256" key="3">
    <source>
        <dbReference type="ARBA" id="ARBA00022692"/>
    </source>
</evidence>
<dbReference type="AlphaFoldDB" id="A0A934N7B5"/>
<keyword evidence="8" id="KW-1185">Reference proteome</keyword>